<dbReference type="SMART" id="SM00420">
    <property type="entry name" value="HTH_DEOR"/>
    <property type="match status" value="1"/>
</dbReference>
<dbReference type="PROSITE" id="PS51000">
    <property type="entry name" value="HTH_DEOR_2"/>
    <property type="match status" value="1"/>
</dbReference>
<dbReference type="GO" id="GO:0003700">
    <property type="term" value="F:DNA-binding transcription factor activity"/>
    <property type="evidence" value="ECO:0007669"/>
    <property type="project" value="InterPro"/>
</dbReference>
<evidence type="ECO:0000256" key="3">
    <source>
        <dbReference type="ARBA" id="ARBA00023163"/>
    </source>
</evidence>
<dbReference type="PRINTS" id="PR00037">
    <property type="entry name" value="HTHLACR"/>
</dbReference>
<evidence type="ECO:0000259" key="4">
    <source>
        <dbReference type="PROSITE" id="PS51000"/>
    </source>
</evidence>
<dbReference type="PANTHER" id="PTHR30363:SF4">
    <property type="entry name" value="GLYCEROL-3-PHOSPHATE REGULON REPRESSOR"/>
    <property type="match status" value="1"/>
</dbReference>
<dbReference type="InterPro" id="IPR001034">
    <property type="entry name" value="DeoR_HTH"/>
</dbReference>
<accession>A0A1I3P165</accession>
<dbReference type="STRING" id="390807.SAMN04488095_2311"/>
<dbReference type="PANTHER" id="PTHR30363">
    <property type="entry name" value="HTH-TYPE TRANSCRIPTIONAL REGULATOR SRLR-RELATED"/>
    <property type="match status" value="1"/>
</dbReference>
<dbReference type="EMBL" id="FORA01000002">
    <property type="protein sequence ID" value="SFJ15189.1"/>
    <property type="molecule type" value="Genomic_DNA"/>
</dbReference>
<dbReference type="InterPro" id="IPR036388">
    <property type="entry name" value="WH-like_DNA-bd_sf"/>
</dbReference>
<reference evidence="5 6" key="1">
    <citation type="submission" date="2016-10" db="EMBL/GenBank/DDBJ databases">
        <authorList>
            <person name="de Groot N.N."/>
        </authorList>
    </citation>
    <scope>NUCLEOTIDE SEQUENCE [LARGE SCALE GENOMIC DNA]</scope>
    <source>
        <strain evidence="5 6">DSM 19073</strain>
    </source>
</reference>
<keyword evidence="3" id="KW-0804">Transcription</keyword>
<dbReference type="Pfam" id="PF08220">
    <property type="entry name" value="HTH_DeoR"/>
    <property type="match status" value="1"/>
</dbReference>
<proteinExistence type="predicted"/>
<dbReference type="SUPFAM" id="SSF46785">
    <property type="entry name" value="Winged helix' DNA-binding domain"/>
    <property type="match status" value="1"/>
</dbReference>
<dbReference type="OrthoDB" id="9814815at2"/>
<dbReference type="Gene3D" id="3.30.750.70">
    <property type="entry name" value="4-hydroxybutyrate coenzyme like domains"/>
    <property type="match status" value="1"/>
</dbReference>
<dbReference type="InterPro" id="IPR050313">
    <property type="entry name" value="Carb_Metab_HTH_regulators"/>
</dbReference>
<dbReference type="InterPro" id="IPR037171">
    <property type="entry name" value="NagB/RpiA_transferase-like"/>
</dbReference>
<keyword evidence="2" id="KW-0805">Transcription regulation</keyword>
<dbReference type="RefSeq" id="WP_092780343.1">
    <property type="nucleotide sequence ID" value="NZ_FORA01000002.1"/>
</dbReference>
<dbReference type="SUPFAM" id="SSF100950">
    <property type="entry name" value="NagB/RpiA/CoA transferase-like"/>
    <property type="match status" value="1"/>
</dbReference>
<keyword evidence="1" id="KW-0678">Repressor</keyword>
<gene>
    <name evidence="5" type="ORF">SAMN04488095_2311</name>
</gene>
<dbReference type="Gene3D" id="1.10.10.10">
    <property type="entry name" value="Winged helix-like DNA-binding domain superfamily/Winged helix DNA-binding domain"/>
    <property type="match status" value="1"/>
</dbReference>
<evidence type="ECO:0000256" key="1">
    <source>
        <dbReference type="ARBA" id="ARBA00022491"/>
    </source>
</evidence>
<evidence type="ECO:0000313" key="6">
    <source>
        <dbReference type="Proteomes" id="UP000199110"/>
    </source>
</evidence>
<sequence length="264" mass="28400">MGQTLRKPEIINMARREGKVTVDGLVDHFGVTPQTIRRDLTELAEDGKLERVHGGAILPSGTVNIGYNERRQINLTAKVDIARQCARYIPHGSSLLLNIGTTTEAVATELLNHQGLLVVTNNINIAVTLSGNPDANVIVTGGSLRRSDGGLVGSLATQTIEQFKFDYAIIGCSALSDDGDILDFDIQEVGVTKSIIQQSREVFLVADGSKFDRSAPVRVGSLADVDMFFTDLPLSPASAALCDQSGTRVRYAGQDYSKLDDLDP</sequence>
<dbReference type="AlphaFoldDB" id="A0A1I3P165"/>
<evidence type="ECO:0000313" key="5">
    <source>
        <dbReference type="EMBL" id="SFJ15189.1"/>
    </source>
</evidence>
<organism evidence="5 6">
    <name type="scientific">Jannaschia pohangensis</name>
    <dbReference type="NCBI Taxonomy" id="390807"/>
    <lineage>
        <taxon>Bacteria</taxon>
        <taxon>Pseudomonadati</taxon>
        <taxon>Pseudomonadota</taxon>
        <taxon>Alphaproteobacteria</taxon>
        <taxon>Rhodobacterales</taxon>
        <taxon>Roseobacteraceae</taxon>
        <taxon>Jannaschia</taxon>
    </lineage>
</organism>
<dbReference type="InterPro" id="IPR036390">
    <property type="entry name" value="WH_DNA-bd_sf"/>
</dbReference>
<dbReference type="SMART" id="SM01134">
    <property type="entry name" value="DeoRC"/>
    <property type="match status" value="1"/>
</dbReference>
<dbReference type="Proteomes" id="UP000199110">
    <property type="component" value="Unassembled WGS sequence"/>
</dbReference>
<dbReference type="Pfam" id="PF00455">
    <property type="entry name" value="DeoRC"/>
    <property type="match status" value="1"/>
</dbReference>
<protein>
    <submittedName>
        <fullName evidence="5">Transcriptional regulator, DeoR family</fullName>
    </submittedName>
</protein>
<feature type="domain" description="HTH deoR-type" evidence="4">
    <location>
        <begin position="3"/>
        <end position="58"/>
    </location>
</feature>
<name>A0A1I3P165_9RHOB</name>
<evidence type="ECO:0000256" key="2">
    <source>
        <dbReference type="ARBA" id="ARBA00023015"/>
    </source>
</evidence>
<keyword evidence="6" id="KW-1185">Reference proteome</keyword>
<dbReference type="InterPro" id="IPR014036">
    <property type="entry name" value="DeoR-like_C"/>
</dbReference>